<evidence type="ECO:0000313" key="2">
    <source>
        <dbReference type="EMBL" id="TMJ07067.1"/>
    </source>
</evidence>
<dbReference type="GO" id="GO:0016209">
    <property type="term" value="F:antioxidant activity"/>
    <property type="evidence" value="ECO:0007669"/>
    <property type="project" value="InterPro"/>
</dbReference>
<feature type="non-terminal residue" evidence="2">
    <location>
        <position position="121"/>
    </location>
</feature>
<dbReference type="InterPro" id="IPR036249">
    <property type="entry name" value="Thioredoxin-like_sf"/>
</dbReference>
<organism evidence="2 3">
    <name type="scientific">Candidatus Segetimicrobium genomatis</name>
    <dbReference type="NCBI Taxonomy" id="2569760"/>
    <lineage>
        <taxon>Bacteria</taxon>
        <taxon>Bacillati</taxon>
        <taxon>Candidatus Sysuimicrobiota</taxon>
        <taxon>Candidatus Sysuimicrobiia</taxon>
        <taxon>Candidatus Sysuimicrobiales</taxon>
        <taxon>Candidatus Segetimicrobiaceae</taxon>
        <taxon>Candidatus Segetimicrobium</taxon>
    </lineage>
</organism>
<dbReference type="GO" id="GO:0016491">
    <property type="term" value="F:oxidoreductase activity"/>
    <property type="evidence" value="ECO:0007669"/>
    <property type="project" value="InterPro"/>
</dbReference>
<evidence type="ECO:0000313" key="3">
    <source>
        <dbReference type="Proteomes" id="UP000315217"/>
    </source>
</evidence>
<dbReference type="SUPFAM" id="SSF52833">
    <property type="entry name" value="Thioredoxin-like"/>
    <property type="match status" value="1"/>
</dbReference>
<dbReference type="EMBL" id="VBAI01000290">
    <property type="protein sequence ID" value="TMJ07067.1"/>
    <property type="molecule type" value="Genomic_DNA"/>
</dbReference>
<gene>
    <name evidence="2" type="ORF">E6G98_13885</name>
</gene>
<dbReference type="AlphaFoldDB" id="A0A537LH83"/>
<protein>
    <submittedName>
        <fullName evidence="2">Peroxiredoxin family protein</fullName>
    </submittedName>
</protein>
<dbReference type="Pfam" id="PF00578">
    <property type="entry name" value="AhpC-TSA"/>
    <property type="match status" value="1"/>
</dbReference>
<dbReference type="Proteomes" id="UP000315217">
    <property type="component" value="Unassembled WGS sequence"/>
</dbReference>
<accession>A0A537LH83</accession>
<dbReference type="Gene3D" id="3.40.30.10">
    <property type="entry name" value="Glutaredoxin"/>
    <property type="match status" value="1"/>
</dbReference>
<dbReference type="InterPro" id="IPR000866">
    <property type="entry name" value="AhpC/TSA"/>
</dbReference>
<evidence type="ECO:0000259" key="1">
    <source>
        <dbReference type="Pfam" id="PF00578"/>
    </source>
</evidence>
<sequence length="121" mass="13618">MELAKHADRLRARGYGICSISYDTADVLREFANRRGITYPMLSDPDSAIIRAFGLINEEVTDGICGSPWLPWFWFMWGRLVNGQRWPADALGDLAPVQVQAHREGDGVPQRVVDIAVSFRL</sequence>
<feature type="domain" description="Alkyl hydroperoxide reductase subunit C/ Thiol specific antioxidant" evidence="1">
    <location>
        <begin position="2"/>
        <end position="59"/>
    </location>
</feature>
<reference evidence="2 3" key="1">
    <citation type="journal article" date="2019" name="Nat. Microbiol.">
        <title>Mediterranean grassland soil C-N compound turnover is dependent on rainfall and depth, and is mediated by genomically divergent microorganisms.</title>
        <authorList>
            <person name="Diamond S."/>
            <person name="Andeer P.F."/>
            <person name="Li Z."/>
            <person name="Crits-Christoph A."/>
            <person name="Burstein D."/>
            <person name="Anantharaman K."/>
            <person name="Lane K.R."/>
            <person name="Thomas B.C."/>
            <person name="Pan C."/>
            <person name="Northen T.R."/>
            <person name="Banfield J.F."/>
        </authorList>
    </citation>
    <scope>NUCLEOTIDE SEQUENCE [LARGE SCALE GENOMIC DNA]</scope>
    <source>
        <strain evidence="2">NP_1</strain>
    </source>
</reference>
<proteinExistence type="predicted"/>
<dbReference type="CDD" id="cd02971">
    <property type="entry name" value="PRX_family"/>
    <property type="match status" value="1"/>
</dbReference>
<name>A0A537LH83_9BACT</name>
<comment type="caution">
    <text evidence="2">The sequence shown here is derived from an EMBL/GenBank/DDBJ whole genome shotgun (WGS) entry which is preliminary data.</text>
</comment>